<feature type="compositionally biased region" description="Basic and acidic residues" evidence="1">
    <location>
        <begin position="65"/>
        <end position="82"/>
    </location>
</feature>
<evidence type="ECO:0000313" key="3">
    <source>
        <dbReference type="Proteomes" id="UP000198882"/>
    </source>
</evidence>
<name>A0A1G8T0B4_9EURY</name>
<organism evidence="2 3">
    <name type="scientific">Natronorubrum texcoconense</name>
    <dbReference type="NCBI Taxonomy" id="1095776"/>
    <lineage>
        <taxon>Archaea</taxon>
        <taxon>Methanobacteriati</taxon>
        <taxon>Methanobacteriota</taxon>
        <taxon>Stenosarchaea group</taxon>
        <taxon>Halobacteria</taxon>
        <taxon>Halobacteriales</taxon>
        <taxon>Natrialbaceae</taxon>
        <taxon>Natronorubrum</taxon>
    </lineage>
</organism>
<protein>
    <submittedName>
        <fullName evidence="2">Uncharacterized protein</fullName>
    </submittedName>
</protein>
<accession>A0A1G8T0B4</accession>
<evidence type="ECO:0000256" key="1">
    <source>
        <dbReference type="SAM" id="MobiDB-lite"/>
    </source>
</evidence>
<dbReference type="EMBL" id="FNFE01000001">
    <property type="protein sequence ID" value="SDJ34863.1"/>
    <property type="molecule type" value="Genomic_DNA"/>
</dbReference>
<dbReference type="Proteomes" id="UP000198882">
    <property type="component" value="Unassembled WGS sequence"/>
</dbReference>
<dbReference type="AlphaFoldDB" id="A0A1G8T0B4"/>
<evidence type="ECO:0000313" key="2">
    <source>
        <dbReference type="EMBL" id="SDJ34863.1"/>
    </source>
</evidence>
<sequence>MAALVLLAGWVLVLFAATNAAAYSQWRATRDDAVDSTGPSCDDAADPSSDGSPGRIGIDSQPPESAERARDDRRAYGRRDDVGAVADD</sequence>
<keyword evidence="3" id="KW-1185">Reference proteome</keyword>
<proteinExistence type="predicted"/>
<reference evidence="3" key="1">
    <citation type="submission" date="2016-10" db="EMBL/GenBank/DDBJ databases">
        <authorList>
            <person name="Varghese N."/>
            <person name="Submissions S."/>
        </authorList>
    </citation>
    <scope>NUCLEOTIDE SEQUENCE [LARGE SCALE GENOMIC DNA]</scope>
    <source>
        <strain evidence="3">B4,CECT 8067,JCM 17497</strain>
    </source>
</reference>
<feature type="region of interest" description="Disordered" evidence="1">
    <location>
        <begin position="31"/>
        <end position="88"/>
    </location>
</feature>
<feature type="compositionally biased region" description="Low complexity" evidence="1">
    <location>
        <begin position="38"/>
        <end position="53"/>
    </location>
</feature>
<gene>
    <name evidence="2" type="ORF">SAMN04515672_0268</name>
</gene>